<organism evidence="1 2">
    <name type="scientific">Auraticoccus monumenti</name>
    <dbReference type="NCBI Taxonomy" id="675864"/>
    <lineage>
        <taxon>Bacteria</taxon>
        <taxon>Bacillati</taxon>
        <taxon>Actinomycetota</taxon>
        <taxon>Actinomycetes</taxon>
        <taxon>Propionibacteriales</taxon>
        <taxon>Propionibacteriaceae</taxon>
        <taxon>Auraticoccus</taxon>
    </lineage>
</organism>
<name>A0A1G6VJ02_9ACTN</name>
<dbReference type="Proteomes" id="UP000198546">
    <property type="component" value="Chromosome i"/>
</dbReference>
<evidence type="ECO:0008006" key="3">
    <source>
        <dbReference type="Google" id="ProtNLM"/>
    </source>
</evidence>
<sequence>MTTPTPDVEAAFLGLSATLTGYSRFRLLGTGQAEPYLATVRSAVGEEVLGRLLTAFAVVEQEAAGDPAVLDRRLRALVLSDELLGPVARNLIKMWFVGTWYELPQDWRDRFATREQLPTHVVSPASYTEGLLWPTIGANPPGAKGQGFGSWVGPPRIELT</sequence>
<keyword evidence="2" id="KW-1185">Reference proteome</keyword>
<reference evidence="1 2" key="1">
    <citation type="submission" date="2016-10" db="EMBL/GenBank/DDBJ databases">
        <authorList>
            <person name="de Groot N.N."/>
        </authorList>
    </citation>
    <scope>NUCLEOTIDE SEQUENCE [LARGE SCALE GENOMIC DNA]</scope>
    <source>
        <strain evidence="1 2">MON 2.2</strain>
    </source>
</reference>
<protein>
    <recommendedName>
        <fullName evidence="3">Membrane bound FAD containing D-sorbitol dehydrogenase</fullName>
    </recommendedName>
</protein>
<dbReference type="AlphaFoldDB" id="A0A1G6VJ02"/>
<evidence type="ECO:0000313" key="1">
    <source>
        <dbReference type="EMBL" id="SDD53602.1"/>
    </source>
</evidence>
<evidence type="ECO:0000313" key="2">
    <source>
        <dbReference type="Proteomes" id="UP000198546"/>
    </source>
</evidence>
<gene>
    <name evidence="1" type="ORF">SAMN04489747_1172</name>
</gene>
<dbReference type="STRING" id="675864.SAMN04489747_1172"/>
<dbReference type="OrthoDB" id="495830at2"/>
<proteinExistence type="predicted"/>
<accession>A0A1G6VJ02</accession>
<dbReference type="EMBL" id="LT629688">
    <property type="protein sequence ID" value="SDD53602.1"/>
    <property type="molecule type" value="Genomic_DNA"/>
</dbReference>